<protein>
    <recommendedName>
        <fullName evidence="6">Ig-like domain-containing protein</fullName>
    </recommendedName>
</protein>
<keyword evidence="5" id="KW-1133">Transmembrane helix</keyword>
<gene>
    <name evidence="7" type="ORF">P7K49_034545</name>
</gene>
<dbReference type="InterPro" id="IPR007110">
    <property type="entry name" value="Ig-like_dom"/>
</dbReference>
<reference evidence="7 8" key="1">
    <citation type="submission" date="2023-05" db="EMBL/GenBank/DDBJ databases">
        <title>B98-5 Cell Line De Novo Hybrid Assembly: An Optical Mapping Approach.</title>
        <authorList>
            <person name="Kananen K."/>
            <person name="Auerbach J.A."/>
            <person name="Kautto E."/>
            <person name="Blachly J.S."/>
        </authorList>
    </citation>
    <scope>NUCLEOTIDE SEQUENCE [LARGE SCALE GENOMIC DNA]</scope>
    <source>
        <strain evidence="7">B95-8</strain>
        <tissue evidence="7">Cell line</tissue>
    </source>
</reference>
<keyword evidence="2" id="KW-1015">Disulfide bond</keyword>
<dbReference type="SMART" id="SM00408">
    <property type="entry name" value="IGc2"/>
    <property type="match status" value="1"/>
</dbReference>
<dbReference type="Gene3D" id="2.60.40.10">
    <property type="entry name" value="Immunoglobulins"/>
    <property type="match status" value="2"/>
</dbReference>
<dbReference type="InterPro" id="IPR013106">
    <property type="entry name" value="Ig_V-set"/>
</dbReference>
<keyword evidence="5" id="KW-0812">Transmembrane</keyword>
<sequence length="276" mass="29697">MRCILLTSCTCSAFSELPFSTQLNTWTEGASVHLPVPGSLDGILTTSWFRGHDAQPAALIFSPEGLPGPAHTGREMLGTQGSLVIRNVTAQDSGSYTVVLETSRGRRSATEQIHVKNSFPLPQLKTFPDAFQGVIQTELNYSVILQWMVIMNPEPVVSWTLNGVPCGIGERLFIRRLSMEQLGTYMCTATNSKEQLVSAPVTISLPTIVQPTEPQPMEPDPTLSLSGGAAISLIVAGILGAGVLFGGLCFTIIQSLRYFHPSPPALGNIHSAPMRH</sequence>
<dbReference type="InterPro" id="IPR052598">
    <property type="entry name" value="IgSF_CEA-related"/>
</dbReference>
<keyword evidence="4" id="KW-0393">Immunoglobulin domain</keyword>
<evidence type="ECO:0000256" key="4">
    <source>
        <dbReference type="ARBA" id="ARBA00023319"/>
    </source>
</evidence>
<dbReference type="InterPro" id="IPR036179">
    <property type="entry name" value="Ig-like_dom_sf"/>
</dbReference>
<proteinExistence type="predicted"/>
<keyword evidence="5" id="KW-0472">Membrane</keyword>
<dbReference type="SMART" id="SM00409">
    <property type="entry name" value="IG"/>
    <property type="match status" value="2"/>
</dbReference>
<accession>A0ABQ9TV10</accession>
<name>A0ABQ9TV10_SAGOE</name>
<evidence type="ECO:0000256" key="2">
    <source>
        <dbReference type="ARBA" id="ARBA00023157"/>
    </source>
</evidence>
<dbReference type="InterPro" id="IPR003598">
    <property type="entry name" value="Ig_sub2"/>
</dbReference>
<dbReference type="Pfam" id="PF07686">
    <property type="entry name" value="V-set"/>
    <property type="match status" value="1"/>
</dbReference>
<evidence type="ECO:0000256" key="5">
    <source>
        <dbReference type="SAM" id="Phobius"/>
    </source>
</evidence>
<dbReference type="PANTHER" id="PTHR44337:SF13">
    <property type="entry name" value="IMMUNOGLOBULIN SUPERFAMILY MEMBER 23"/>
    <property type="match status" value="1"/>
</dbReference>
<feature type="transmembrane region" description="Helical" evidence="5">
    <location>
        <begin position="229"/>
        <end position="253"/>
    </location>
</feature>
<organism evidence="7 8">
    <name type="scientific">Saguinus oedipus</name>
    <name type="common">Cotton-top tamarin</name>
    <name type="synonym">Oedipomidas oedipus</name>
    <dbReference type="NCBI Taxonomy" id="9490"/>
    <lineage>
        <taxon>Eukaryota</taxon>
        <taxon>Metazoa</taxon>
        <taxon>Chordata</taxon>
        <taxon>Craniata</taxon>
        <taxon>Vertebrata</taxon>
        <taxon>Euteleostomi</taxon>
        <taxon>Mammalia</taxon>
        <taxon>Eutheria</taxon>
        <taxon>Euarchontoglires</taxon>
        <taxon>Primates</taxon>
        <taxon>Haplorrhini</taxon>
        <taxon>Platyrrhini</taxon>
        <taxon>Cebidae</taxon>
        <taxon>Callitrichinae</taxon>
        <taxon>Saguinus</taxon>
    </lineage>
</organism>
<keyword evidence="3" id="KW-0325">Glycoprotein</keyword>
<feature type="domain" description="Ig-like" evidence="6">
    <location>
        <begin position="122"/>
        <end position="204"/>
    </location>
</feature>
<evidence type="ECO:0000256" key="3">
    <source>
        <dbReference type="ARBA" id="ARBA00023180"/>
    </source>
</evidence>
<keyword evidence="8" id="KW-1185">Reference proteome</keyword>
<dbReference type="SUPFAM" id="SSF48726">
    <property type="entry name" value="Immunoglobulin"/>
    <property type="match status" value="2"/>
</dbReference>
<evidence type="ECO:0000259" key="6">
    <source>
        <dbReference type="PROSITE" id="PS50835"/>
    </source>
</evidence>
<dbReference type="InterPro" id="IPR013783">
    <property type="entry name" value="Ig-like_fold"/>
</dbReference>
<comment type="caution">
    <text evidence="7">The sequence shown here is derived from an EMBL/GenBank/DDBJ whole genome shotgun (WGS) entry which is preliminary data.</text>
</comment>
<evidence type="ECO:0000313" key="7">
    <source>
        <dbReference type="EMBL" id="KAK2088638.1"/>
    </source>
</evidence>
<keyword evidence="1" id="KW-0732">Signal</keyword>
<evidence type="ECO:0000313" key="8">
    <source>
        <dbReference type="Proteomes" id="UP001266305"/>
    </source>
</evidence>
<dbReference type="Proteomes" id="UP001266305">
    <property type="component" value="Unassembled WGS sequence"/>
</dbReference>
<dbReference type="PANTHER" id="PTHR44337">
    <property type="entry name" value="CARCINOEMBRYONIC ANTIGEN-RELATED CELL ADHESION MOLECULE 8"/>
    <property type="match status" value="1"/>
</dbReference>
<dbReference type="EMBL" id="JASSZA010000019">
    <property type="protein sequence ID" value="KAK2088638.1"/>
    <property type="molecule type" value="Genomic_DNA"/>
</dbReference>
<dbReference type="PROSITE" id="PS50835">
    <property type="entry name" value="IG_LIKE"/>
    <property type="match status" value="1"/>
</dbReference>
<evidence type="ECO:0000256" key="1">
    <source>
        <dbReference type="ARBA" id="ARBA00022729"/>
    </source>
</evidence>
<dbReference type="InterPro" id="IPR003599">
    <property type="entry name" value="Ig_sub"/>
</dbReference>